<name>A0A845RLU1_9FIRM</name>
<proteinExistence type="predicted"/>
<dbReference type="GO" id="GO:0016747">
    <property type="term" value="F:acyltransferase activity, transferring groups other than amino-acyl groups"/>
    <property type="evidence" value="ECO:0007669"/>
    <property type="project" value="InterPro"/>
</dbReference>
<dbReference type="InterPro" id="IPR000182">
    <property type="entry name" value="GNAT_dom"/>
</dbReference>
<dbReference type="InterPro" id="IPR016181">
    <property type="entry name" value="Acyl_CoA_acyltransferase"/>
</dbReference>
<dbReference type="Proteomes" id="UP000446348">
    <property type="component" value="Unassembled WGS sequence"/>
</dbReference>
<sequence length="193" mass="22219">MKMVHIRKAKETDRNNVALCIAEGFEKDFSILCKDYQKVADSIAMGLNIERFYVADIKGNIAGVLAISDCNGRAAKAEKVSLKKHFGFIKGIIGTFVLKEEFEKQLEYPITTGYIEFVAVRKKYRKQGIATTMLQESMSLTNYQDFMLDVTDVNNYAIKCYTSIGFEEFKRIPEKHGKQKGFNERIFMRYCRN</sequence>
<dbReference type="AlphaFoldDB" id="A0A845RLU1"/>
<dbReference type="Gene3D" id="3.40.630.30">
    <property type="match status" value="1"/>
</dbReference>
<evidence type="ECO:0000313" key="2">
    <source>
        <dbReference type="EMBL" id="NBI79888.1"/>
    </source>
</evidence>
<evidence type="ECO:0000313" key="3">
    <source>
        <dbReference type="Proteomes" id="UP000446348"/>
    </source>
</evidence>
<comment type="caution">
    <text evidence="2">The sequence shown here is derived from an EMBL/GenBank/DDBJ whole genome shotgun (WGS) entry which is preliminary data.</text>
</comment>
<dbReference type="RefSeq" id="WP_160210629.1">
    <property type="nucleotide sequence ID" value="NZ_QXWZ01000027.1"/>
</dbReference>
<feature type="domain" description="N-acetyltransferase" evidence="1">
    <location>
        <begin position="4"/>
        <end position="189"/>
    </location>
</feature>
<dbReference type="SUPFAM" id="SSF55729">
    <property type="entry name" value="Acyl-CoA N-acyltransferases (Nat)"/>
    <property type="match status" value="1"/>
</dbReference>
<dbReference type="PROSITE" id="PS51186">
    <property type="entry name" value="GNAT"/>
    <property type="match status" value="1"/>
</dbReference>
<evidence type="ECO:0000259" key="1">
    <source>
        <dbReference type="PROSITE" id="PS51186"/>
    </source>
</evidence>
<reference evidence="2 3" key="1">
    <citation type="submission" date="2018-08" db="EMBL/GenBank/DDBJ databases">
        <title>Murine metabolic-syndrome-specific gut microbial biobank.</title>
        <authorList>
            <person name="Liu C."/>
        </authorList>
    </citation>
    <scope>NUCLEOTIDE SEQUENCE [LARGE SCALE GENOMIC DNA]</scope>
    <source>
        <strain evidence="2 3">X69</strain>
    </source>
</reference>
<dbReference type="OrthoDB" id="9802340at2"/>
<keyword evidence="2" id="KW-0808">Transferase</keyword>
<accession>A0A845RLU1</accession>
<organism evidence="2 3">
    <name type="scientific">Anaerotruncus colihominis</name>
    <dbReference type="NCBI Taxonomy" id="169435"/>
    <lineage>
        <taxon>Bacteria</taxon>
        <taxon>Bacillati</taxon>
        <taxon>Bacillota</taxon>
        <taxon>Clostridia</taxon>
        <taxon>Eubacteriales</taxon>
        <taxon>Oscillospiraceae</taxon>
        <taxon>Anaerotruncus</taxon>
    </lineage>
</organism>
<dbReference type="EMBL" id="QXWZ01000027">
    <property type="protein sequence ID" value="NBI79888.1"/>
    <property type="molecule type" value="Genomic_DNA"/>
</dbReference>
<dbReference type="Pfam" id="PF00583">
    <property type="entry name" value="Acetyltransf_1"/>
    <property type="match status" value="1"/>
</dbReference>
<protein>
    <submittedName>
        <fullName evidence="2">GNAT family N-acetyltransferase</fullName>
    </submittedName>
</protein>
<dbReference type="CDD" id="cd04301">
    <property type="entry name" value="NAT_SF"/>
    <property type="match status" value="1"/>
</dbReference>
<gene>
    <name evidence="2" type="ORF">D3Z39_13635</name>
</gene>